<name>A0A3P6VAH5_DIBLA</name>
<sequence length="380" mass="42247">MSHKEGRYLVSAKVLRLLHCFRLINDRFHSCNHVGMFSRKWSKIFVASVALYFTSFARARSQDKIMKTGGGIERGWMAWPQADAWRLRGDDRVRNKITLSHQYPVPYLQDFAGDLFDKSAFSRVHTVLAFHQIPIALEDESSHREAGFRSYPLAWDAPGPQNLDTGLPQLSTEQVASIQQGTHCHAHPDTVGLLHLLTGCSYRLTCVDRFTRWPKAIPMPDVVASTVFKAFSDLDYFTAELVFGATVRLSSEMISSSNEGAVADPINPLHVSGSFGGRHLRHNPGHQLGRTKQAYALTDGAVGPPLGSTRWVALTDGAVGPPLGSTRWVSTHRWRSWSTTGVYQMGHFTDGAVGPPLVSIRWVILFIEPQFIKASPPITT</sequence>
<reference evidence="1 2" key="1">
    <citation type="submission" date="2018-11" db="EMBL/GenBank/DDBJ databases">
        <authorList>
            <consortium name="Pathogen Informatics"/>
        </authorList>
    </citation>
    <scope>NUCLEOTIDE SEQUENCE [LARGE SCALE GENOMIC DNA]</scope>
</reference>
<organism evidence="1 2">
    <name type="scientific">Dibothriocephalus latus</name>
    <name type="common">Fish tapeworm</name>
    <name type="synonym">Diphyllobothrium latum</name>
    <dbReference type="NCBI Taxonomy" id="60516"/>
    <lineage>
        <taxon>Eukaryota</taxon>
        <taxon>Metazoa</taxon>
        <taxon>Spiralia</taxon>
        <taxon>Lophotrochozoa</taxon>
        <taxon>Platyhelminthes</taxon>
        <taxon>Cestoda</taxon>
        <taxon>Eucestoda</taxon>
        <taxon>Diphyllobothriidea</taxon>
        <taxon>Diphyllobothriidae</taxon>
        <taxon>Dibothriocephalus</taxon>
    </lineage>
</organism>
<evidence type="ECO:0000313" key="1">
    <source>
        <dbReference type="EMBL" id="VDK89368.1"/>
    </source>
</evidence>
<protein>
    <submittedName>
        <fullName evidence="1">Uncharacterized protein</fullName>
    </submittedName>
</protein>
<dbReference type="SUPFAM" id="SSF56672">
    <property type="entry name" value="DNA/RNA polymerases"/>
    <property type="match status" value="1"/>
</dbReference>
<dbReference type="Proteomes" id="UP000281553">
    <property type="component" value="Unassembled WGS sequence"/>
</dbReference>
<accession>A0A3P6VAH5</accession>
<dbReference type="InterPro" id="IPR043502">
    <property type="entry name" value="DNA/RNA_pol_sf"/>
</dbReference>
<dbReference type="OrthoDB" id="6382106at2759"/>
<gene>
    <name evidence="1" type="ORF">DILT_LOCUS4376</name>
</gene>
<proteinExistence type="predicted"/>
<evidence type="ECO:0000313" key="2">
    <source>
        <dbReference type="Proteomes" id="UP000281553"/>
    </source>
</evidence>
<keyword evidence="2" id="KW-1185">Reference proteome</keyword>
<dbReference type="EMBL" id="UYRU01045363">
    <property type="protein sequence ID" value="VDK89368.1"/>
    <property type="molecule type" value="Genomic_DNA"/>
</dbReference>
<dbReference type="AlphaFoldDB" id="A0A3P6VAH5"/>